<gene>
    <name evidence="1" type="ORF">ENR15_14460</name>
</gene>
<dbReference type="AlphaFoldDB" id="A0A7C3ZXD8"/>
<reference evidence="1" key="1">
    <citation type="journal article" date="2020" name="mSystems">
        <title>Genome- and Community-Level Interaction Insights into Carbon Utilization and Element Cycling Functions of Hydrothermarchaeota in Hydrothermal Sediment.</title>
        <authorList>
            <person name="Zhou Z."/>
            <person name="Liu Y."/>
            <person name="Xu W."/>
            <person name="Pan J."/>
            <person name="Luo Z.H."/>
            <person name="Li M."/>
        </authorList>
    </citation>
    <scope>NUCLEOTIDE SEQUENCE [LARGE SCALE GENOMIC DNA]</scope>
    <source>
        <strain evidence="1">SpSt-374</strain>
    </source>
</reference>
<proteinExistence type="predicted"/>
<accession>A0A7C3ZXD8</accession>
<comment type="caution">
    <text evidence="1">The sequence shown here is derived from an EMBL/GenBank/DDBJ whole genome shotgun (WGS) entry which is preliminary data.</text>
</comment>
<protein>
    <submittedName>
        <fullName evidence="1">Uncharacterized protein</fullName>
    </submittedName>
</protein>
<organism evidence="1">
    <name type="scientific">Planktothricoides sp. SpSt-374</name>
    <dbReference type="NCBI Taxonomy" id="2282167"/>
    <lineage>
        <taxon>Bacteria</taxon>
        <taxon>Bacillati</taxon>
        <taxon>Cyanobacteriota</taxon>
        <taxon>Cyanophyceae</taxon>
        <taxon>Oscillatoriophycideae</taxon>
        <taxon>Oscillatoriales</taxon>
        <taxon>Oscillatoriaceae</taxon>
        <taxon>Planktothricoides</taxon>
    </lineage>
</organism>
<dbReference type="EMBL" id="DSPX01000145">
    <property type="protein sequence ID" value="HGG01808.1"/>
    <property type="molecule type" value="Genomic_DNA"/>
</dbReference>
<name>A0A7C3ZXD8_9CYAN</name>
<sequence length="194" mass="21513">MGSESPLLESADPFVRGWEYLQAARQLAPVGDVVAISNHIGDRIRICTWIGENICAVNQELLDCLEACHQCFYPAKRPQCHILAVPLASHLRIDALCNILIEPTTILIDVGRIHPPDWLAAVVHEYAHAYLKAPGHDRLFYDVLTHLCLGLGLNTPPLATEALLRHWPPYQPPTDPLAFWLGAPNLVATERGPQ</sequence>
<evidence type="ECO:0000313" key="1">
    <source>
        <dbReference type="EMBL" id="HGG01808.1"/>
    </source>
</evidence>